<feature type="chain" id="PRO_5042976157" evidence="2">
    <location>
        <begin position="22"/>
        <end position="78"/>
    </location>
</feature>
<evidence type="ECO:0000256" key="1">
    <source>
        <dbReference type="SAM" id="Phobius"/>
    </source>
</evidence>
<evidence type="ECO:0000313" key="3">
    <source>
        <dbReference type="EMBL" id="MBT1700899.1"/>
    </source>
</evidence>
<protein>
    <submittedName>
        <fullName evidence="3">CcmD family protein</fullName>
    </submittedName>
</protein>
<sequence>MKHLVKYLAALLLLFCNAAIAQPEKVEMADVMRSEGKIYVVVAIILVVLAGLIAYLFLLDKKLSKMEKLLHERQQTKS</sequence>
<dbReference type="Proteomes" id="UP001319200">
    <property type="component" value="Unassembled WGS sequence"/>
</dbReference>
<comment type="caution">
    <text evidence="3">The sequence shown here is derived from an EMBL/GenBank/DDBJ whole genome shotgun (WGS) entry which is preliminary data.</text>
</comment>
<dbReference type="RefSeq" id="WP_254169587.1">
    <property type="nucleotide sequence ID" value="NZ_JAHESF010000051.1"/>
</dbReference>
<proteinExistence type="predicted"/>
<keyword evidence="1" id="KW-0472">Membrane</keyword>
<feature type="signal peptide" evidence="2">
    <location>
        <begin position="1"/>
        <end position="21"/>
    </location>
</feature>
<keyword evidence="4" id="KW-1185">Reference proteome</keyword>
<dbReference type="AlphaFoldDB" id="A0AAP2GM59"/>
<organism evidence="3 4">
    <name type="scientific">Chryseosolibacter histidini</name>
    <dbReference type="NCBI Taxonomy" id="2782349"/>
    <lineage>
        <taxon>Bacteria</taxon>
        <taxon>Pseudomonadati</taxon>
        <taxon>Bacteroidota</taxon>
        <taxon>Cytophagia</taxon>
        <taxon>Cytophagales</taxon>
        <taxon>Chryseotaleaceae</taxon>
        <taxon>Chryseosolibacter</taxon>
    </lineage>
</organism>
<keyword evidence="1" id="KW-1133">Transmembrane helix</keyword>
<dbReference type="Pfam" id="PF20077">
    <property type="entry name" value="CcmD_alt"/>
    <property type="match status" value="1"/>
</dbReference>
<name>A0AAP2GM59_9BACT</name>
<evidence type="ECO:0000313" key="4">
    <source>
        <dbReference type="Proteomes" id="UP001319200"/>
    </source>
</evidence>
<keyword evidence="2" id="KW-0732">Signal</keyword>
<gene>
    <name evidence="3" type="ORF">KK083_28665</name>
</gene>
<dbReference type="EMBL" id="JAHESF010000051">
    <property type="protein sequence ID" value="MBT1700899.1"/>
    <property type="molecule type" value="Genomic_DNA"/>
</dbReference>
<keyword evidence="1" id="KW-0812">Transmembrane</keyword>
<reference evidence="3 4" key="1">
    <citation type="submission" date="2021-05" db="EMBL/GenBank/DDBJ databases">
        <title>A Polyphasic approach of four new species of the genus Ohtaekwangia: Ohtaekwangia histidinii sp. nov., Ohtaekwangia cretensis sp. nov., Ohtaekwangia indiensis sp. nov., Ohtaekwangia reichenbachii sp. nov. from diverse environment.</title>
        <authorList>
            <person name="Octaviana S."/>
        </authorList>
    </citation>
    <scope>NUCLEOTIDE SEQUENCE [LARGE SCALE GENOMIC DNA]</scope>
    <source>
        <strain evidence="3 4">PWU4</strain>
    </source>
</reference>
<evidence type="ECO:0000256" key="2">
    <source>
        <dbReference type="SAM" id="SignalP"/>
    </source>
</evidence>
<accession>A0AAP2GM59</accession>
<feature type="transmembrane region" description="Helical" evidence="1">
    <location>
        <begin position="37"/>
        <end position="58"/>
    </location>
</feature>